<evidence type="ECO:0000313" key="3">
    <source>
        <dbReference type="Proteomes" id="UP001056635"/>
    </source>
</evidence>
<evidence type="ECO:0000313" key="2">
    <source>
        <dbReference type="EMBL" id="UQY44746.1"/>
    </source>
</evidence>
<gene>
    <name evidence="2" type="ORF">K6958_03380</name>
</gene>
<accession>A0ABY4RDA5</accession>
<dbReference type="Proteomes" id="UP001056635">
    <property type="component" value="Chromosome"/>
</dbReference>
<proteinExistence type="predicted"/>
<name>A0ABY4RDA5_9GAMM</name>
<dbReference type="InterPro" id="IPR055903">
    <property type="entry name" value="DUF7480"/>
</dbReference>
<reference evidence="2" key="1">
    <citation type="submission" date="2021-09" db="EMBL/GenBank/DDBJ databases">
        <title>First case of bloodstream infection caused by Mixta hanseatica sp. nov., a member of the Erwiniaceae family.</title>
        <authorList>
            <person name="Both A."/>
            <person name="Huang J."/>
            <person name="Wenzel P."/>
            <person name="Aepfelbacher M."/>
            <person name="Rohde H."/>
            <person name="Christner M."/>
            <person name="Hentschke M."/>
        </authorList>
    </citation>
    <scope>NUCLEOTIDE SEQUENCE</scope>
    <source>
        <strain evidence="2">X22927</strain>
    </source>
</reference>
<organism evidence="2 3">
    <name type="scientific">Mixta hanseatica</name>
    <dbReference type="NCBI Taxonomy" id="2872648"/>
    <lineage>
        <taxon>Bacteria</taxon>
        <taxon>Pseudomonadati</taxon>
        <taxon>Pseudomonadota</taxon>
        <taxon>Gammaproteobacteria</taxon>
        <taxon>Enterobacterales</taxon>
        <taxon>Erwiniaceae</taxon>
        <taxon>Mixta</taxon>
    </lineage>
</organism>
<dbReference type="NCBIfam" id="NF045617">
    <property type="entry name" value="mostly_LP"/>
    <property type="match status" value="1"/>
</dbReference>
<dbReference type="EMBL" id="CP082904">
    <property type="protein sequence ID" value="UQY44746.1"/>
    <property type="molecule type" value="Genomic_DNA"/>
</dbReference>
<keyword evidence="3" id="KW-1185">Reference proteome</keyword>
<feature type="domain" description="DUF7480" evidence="1">
    <location>
        <begin position="30"/>
        <end position="123"/>
    </location>
</feature>
<dbReference type="PROSITE" id="PS51257">
    <property type="entry name" value="PROKAR_LIPOPROTEIN"/>
    <property type="match status" value="1"/>
</dbReference>
<evidence type="ECO:0000259" key="1">
    <source>
        <dbReference type="Pfam" id="PF24295"/>
    </source>
</evidence>
<dbReference type="InterPro" id="IPR054657">
    <property type="entry name" value="T6SS_periplasmic_put"/>
</dbReference>
<dbReference type="RefSeq" id="WP_249893340.1">
    <property type="nucleotide sequence ID" value="NZ_CP082904.1"/>
</dbReference>
<protein>
    <recommendedName>
        <fullName evidence="1">DUF7480 domain-containing protein</fullName>
    </recommendedName>
</protein>
<dbReference type="Pfam" id="PF24295">
    <property type="entry name" value="DUF7480"/>
    <property type="match status" value="1"/>
</dbReference>
<sequence>MKIKILGLALVIMLTACHLERPFYHPLLLKIEQEKLCFSVPGKDSSNNLIKVGAPYISWRNGNSWETVNFASNTTSDLEIKPGECIFWDEVKWQPGEYDVAVKVKSADSQQERYAVHFILQKNKQGYLSLMK</sequence>